<dbReference type="Proteomes" id="UP000275256">
    <property type="component" value="Unassembled WGS sequence"/>
</dbReference>
<dbReference type="InterPro" id="IPR036188">
    <property type="entry name" value="FAD/NAD-bd_sf"/>
</dbReference>
<dbReference type="AlphaFoldDB" id="A0A3M0G2S9"/>
<dbReference type="EMBL" id="REFW01000004">
    <property type="protein sequence ID" value="RMB58447.1"/>
    <property type="molecule type" value="Genomic_DNA"/>
</dbReference>
<evidence type="ECO:0000313" key="2">
    <source>
        <dbReference type="Proteomes" id="UP000275256"/>
    </source>
</evidence>
<accession>A0A3M0G2S9</accession>
<dbReference type="Pfam" id="PF05834">
    <property type="entry name" value="Lycopene_cycl"/>
    <property type="match status" value="1"/>
</dbReference>
<gene>
    <name evidence="1" type="ORF">EAX62_14780</name>
</gene>
<dbReference type="PANTHER" id="PTHR39757">
    <property type="match status" value="1"/>
</dbReference>
<keyword evidence="2" id="KW-1185">Reference proteome</keyword>
<sequence>MGVPAGVLIGVTLFDVAVVGLGPAGRSLAHRLAAAGLEVLGVDPHPGRSWAQTLGGWRRQLPAWLPADVVATTAHDPQIRAADSYPIRDEYAILDNDAVRLATTLERVTVEEQVLGDDDVAALRQRARMVVDARGARPAGSGGDVPHQTAHGILVPPEVAEKVLCGAEAVLMDWRPFDGAARWGVTSPTFLYVIPMPDGRVLLEETCLAGAPGLSQGELRRRLLRRLELSGLGGDQVSGAEVERVSIPLVRRGGHIQGVMRFGAAGQQNNPFSGYTFFASLSAVDGVVAQAVRGELPGRDQPLFVRRRALHGVLNLSPDDTYALFDAFGRLSPAHQRAVLDADTPGANLVAAMARQFTLMPLARGLGLARATLLP</sequence>
<dbReference type="PANTHER" id="PTHR39757:SF3">
    <property type="entry name" value="LYCOPENE EPSILON CYCLASE, CHLOROPLASTIC"/>
    <property type="match status" value="1"/>
</dbReference>
<name>A0A3M0G2S9_9ACTN</name>
<comment type="caution">
    <text evidence="1">The sequence shown here is derived from an EMBL/GenBank/DDBJ whole genome shotgun (WGS) entry which is preliminary data.</text>
</comment>
<organism evidence="1 2">
    <name type="scientific">Tessaracoccus antarcticus</name>
    <dbReference type="NCBI Taxonomy" id="2479848"/>
    <lineage>
        <taxon>Bacteria</taxon>
        <taxon>Bacillati</taxon>
        <taxon>Actinomycetota</taxon>
        <taxon>Actinomycetes</taxon>
        <taxon>Propionibacteriales</taxon>
        <taxon>Propionibacteriaceae</taxon>
        <taxon>Tessaracoccus</taxon>
    </lineage>
</organism>
<proteinExistence type="predicted"/>
<protein>
    <submittedName>
        <fullName evidence="1">Lycopene cyclase</fullName>
    </submittedName>
</protein>
<reference evidence="1 2" key="1">
    <citation type="submission" date="2018-10" db="EMBL/GenBank/DDBJ databases">
        <title>Tessaracoccus antarcticuss sp. nov., isolated from sediment.</title>
        <authorList>
            <person name="Zhou L.Y."/>
            <person name="Du Z.J."/>
        </authorList>
    </citation>
    <scope>NUCLEOTIDE SEQUENCE [LARGE SCALE GENOMIC DNA]</scope>
    <source>
        <strain evidence="1 2">JDX10</strain>
    </source>
</reference>
<dbReference type="SUPFAM" id="SSF51905">
    <property type="entry name" value="FAD/NAD(P)-binding domain"/>
    <property type="match status" value="1"/>
</dbReference>
<dbReference type="Gene3D" id="3.50.50.60">
    <property type="entry name" value="FAD/NAD(P)-binding domain"/>
    <property type="match status" value="1"/>
</dbReference>
<evidence type="ECO:0000313" key="1">
    <source>
        <dbReference type="EMBL" id="RMB58447.1"/>
    </source>
</evidence>